<proteinExistence type="predicted"/>
<dbReference type="Pfam" id="PF13279">
    <property type="entry name" value="4HBT_2"/>
    <property type="match status" value="1"/>
</dbReference>
<dbReference type="AlphaFoldDB" id="A0A438AHR8"/>
<name>A0A438AHR8_9RHOB</name>
<dbReference type="RefSeq" id="WP_127906813.1">
    <property type="nucleotide sequence ID" value="NZ_RQXX01000003.1"/>
</dbReference>
<dbReference type="InterPro" id="IPR051490">
    <property type="entry name" value="THEM6_lcsJ_thioesterase"/>
</dbReference>
<dbReference type="SUPFAM" id="SSF54637">
    <property type="entry name" value="Thioesterase/thiol ester dehydrase-isomerase"/>
    <property type="match status" value="1"/>
</dbReference>
<dbReference type="PANTHER" id="PTHR12475:SF4">
    <property type="entry name" value="PROTEIN THEM6"/>
    <property type="match status" value="1"/>
</dbReference>
<accession>A0A438AHR8</accession>
<evidence type="ECO:0000313" key="2">
    <source>
        <dbReference type="Proteomes" id="UP000285908"/>
    </source>
</evidence>
<dbReference type="Gene3D" id="3.10.129.10">
    <property type="entry name" value="Hotdog Thioesterase"/>
    <property type="match status" value="1"/>
</dbReference>
<protein>
    <submittedName>
        <fullName evidence="1">Acyl-CoA thioesterase</fullName>
    </submittedName>
</protein>
<dbReference type="PANTHER" id="PTHR12475">
    <property type="match status" value="1"/>
</dbReference>
<organism evidence="1 2">
    <name type="scientific">Mesobaculum littorinae</name>
    <dbReference type="NCBI Taxonomy" id="2486419"/>
    <lineage>
        <taxon>Bacteria</taxon>
        <taxon>Pseudomonadati</taxon>
        <taxon>Pseudomonadota</taxon>
        <taxon>Alphaproteobacteria</taxon>
        <taxon>Rhodobacterales</taxon>
        <taxon>Roseobacteraceae</taxon>
        <taxon>Mesobaculum</taxon>
    </lineage>
</organism>
<dbReference type="EMBL" id="RQXX01000003">
    <property type="protein sequence ID" value="RVV98147.1"/>
    <property type="molecule type" value="Genomic_DNA"/>
</dbReference>
<sequence>MYPVIRFVKEIVKFRRAPRLGVFDTHVSHHRCWPIDIDLWRELNNGRTLTLYDLGRVVMMYRCGLRPVMYENQWGAAVAGASIRYRRRIKMFERFEMRSRLLGWDRRFFYIEQALWKGEECANNVLLRVALTGPSGIVPPRDAGLAAESPPLPDWVTAWIAAEDTRPWPPRF</sequence>
<gene>
    <name evidence="1" type="ORF">EKE94_11900</name>
</gene>
<comment type="caution">
    <text evidence="1">The sequence shown here is derived from an EMBL/GenBank/DDBJ whole genome shotgun (WGS) entry which is preliminary data.</text>
</comment>
<reference evidence="1 2" key="1">
    <citation type="submission" date="2018-11" db="EMBL/GenBank/DDBJ databases">
        <title>Mesobaculum littorinae gen. nov., sp. nov., isolated from Littorina scabra that represents a novel genus of the order Rhodobacteraceae.</title>
        <authorList>
            <person name="Li F."/>
        </authorList>
    </citation>
    <scope>NUCLEOTIDE SEQUENCE [LARGE SCALE GENOMIC DNA]</scope>
    <source>
        <strain evidence="1 2">M0103</strain>
    </source>
</reference>
<dbReference type="OrthoDB" id="3727779at2"/>
<keyword evidence="2" id="KW-1185">Reference proteome</keyword>
<dbReference type="InterPro" id="IPR029069">
    <property type="entry name" value="HotDog_dom_sf"/>
</dbReference>
<evidence type="ECO:0000313" key="1">
    <source>
        <dbReference type="EMBL" id="RVV98147.1"/>
    </source>
</evidence>
<dbReference type="Proteomes" id="UP000285908">
    <property type="component" value="Unassembled WGS sequence"/>
</dbReference>
<dbReference type="CDD" id="cd00586">
    <property type="entry name" value="4HBT"/>
    <property type="match status" value="1"/>
</dbReference>